<keyword evidence="2" id="KW-1185">Reference proteome</keyword>
<reference evidence="1" key="2">
    <citation type="submission" date="2020-09" db="EMBL/GenBank/DDBJ databases">
        <authorList>
            <person name="Sun Q."/>
            <person name="Ohkuma M."/>
        </authorList>
    </citation>
    <scope>NUCLEOTIDE SEQUENCE</scope>
    <source>
        <strain evidence="1">JCM 14719</strain>
    </source>
</reference>
<evidence type="ECO:0000313" key="1">
    <source>
        <dbReference type="EMBL" id="GGJ96208.1"/>
    </source>
</evidence>
<gene>
    <name evidence="1" type="ORF">GCM10007043_07590</name>
</gene>
<evidence type="ECO:0000313" key="2">
    <source>
        <dbReference type="Proteomes" id="UP000637720"/>
    </source>
</evidence>
<organism evidence="1 2">
    <name type="scientific">Calditerricola satsumensis</name>
    <dbReference type="NCBI Taxonomy" id="373054"/>
    <lineage>
        <taxon>Bacteria</taxon>
        <taxon>Bacillati</taxon>
        <taxon>Bacillota</taxon>
        <taxon>Bacilli</taxon>
        <taxon>Bacillales</taxon>
        <taxon>Bacillaceae</taxon>
        <taxon>Calditerricola</taxon>
    </lineage>
</organism>
<reference evidence="1" key="1">
    <citation type="journal article" date="2014" name="Int. J. Syst. Evol. Microbiol.">
        <title>Complete genome sequence of Corynebacterium casei LMG S-19264T (=DSM 44701T), isolated from a smear-ripened cheese.</title>
        <authorList>
            <consortium name="US DOE Joint Genome Institute (JGI-PGF)"/>
            <person name="Walter F."/>
            <person name="Albersmeier A."/>
            <person name="Kalinowski J."/>
            <person name="Ruckert C."/>
        </authorList>
    </citation>
    <scope>NUCLEOTIDE SEQUENCE</scope>
    <source>
        <strain evidence="1">JCM 14719</strain>
    </source>
</reference>
<dbReference type="Proteomes" id="UP000637720">
    <property type="component" value="Unassembled WGS sequence"/>
</dbReference>
<proteinExistence type="predicted"/>
<protein>
    <submittedName>
        <fullName evidence="1">Uncharacterized protein</fullName>
    </submittedName>
</protein>
<comment type="caution">
    <text evidence="1">The sequence shown here is derived from an EMBL/GenBank/DDBJ whole genome shotgun (WGS) entry which is preliminary data.</text>
</comment>
<dbReference type="RefSeq" id="WP_054671418.1">
    <property type="nucleotide sequence ID" value="NZ_BMOF01000010.1"/>
</dbReference>
<accession>A0A8J3FBG5</accession>
<dbReference type="AlphaFoldDB" id="A0A8J3FBG5"/>
<dbReference type="EMBL" id="BMOF01000010">
    <property type="protein sequence ID" value="GGJ96208.1"/>
    <property type="molecule type" value="Genomic_DNA"/>
</dbReference>
<sequence length="135" mass="15002">MHWKSLNPEEWANLQPYVDTALLPVVHIDGTDWANALSRCARLATWADRVEQLLAGRLVRLPLLTLYGAATLDEAVAALKATFVHVVVLTDTAPFERPGIRVLSTNGQEGDVAARVAEEIVALWNRQERENPHND</sequence>
<name>A0A8J3FBG5_9BACI</name>